<feature type="compositionally biased region" description="Basic and acidic residues" evidence="1">
    <location>
        <begin position="76"/>
        <end position="97"/>
    </location>
</feature>
<evidence type="ECO:0008006" key="3">
    <source>
        <dbReference type="Google" id="ProtNLM"/>
    </source>
</evidence>
<proteinExistence type="predicted"/>
<name>A0A382ZDD6_9ZZZZ</name>
<dbReference type="EMBL" id="UINC01182735">
    <property type="protein sequence ID" value="SVD93115.1"/>
    <property type="molecule type" value="Genomic_DNA"/>
</dbReference>
<feature type="non-terminal residue" evidence="2">
    <location>
        <position position="97"/>
    </location>
</feature>
<organism evidence="2">
    <name type="scientific">marine metagenome</name>
    <dbReference type="NCBI Taxonomy" id="408172"/>
    <lineage>
        <taxon>unclassified sequences</taxon>
        <taxon>metagenomes</taxon>
        <taxon>ecological metagenomes</taxon>
    </lineage>
</organism>
<protein>
    <recommendedName>
        <fullName evidence="3">Nucleotide exchange factor GrpE</fullName>
    </recommendedName>
</protein>
<evidence type="ECO:0000313" key="2">
    <source>
        <dbReference type="EMBL" id="SVD93115.1"/>
    </source>
</evidence>
<evidence type="ECO:0000256" key="1">
    <source>
        <dbReference type="SAM" id="MobiDB-lite"/>
    </source>
</evidence>
<feature type="region of interest" description="Disordered" evidence="1">
    <location>
        <begin position="71"/>
        <end position="97"/>
    </location>
</feature>
<reference evidence="2" key="1">
    <citation type="submission" date="2018-05" db="EMBL/GenBank/DDBJ databases">
        <authorList>
            <person name="Lanie J.A."/>
            <person name="Ng W.-L."/>
            <person name="Kazmierczak K.M."/>
            <person name="Andrzejewski T.M."/>
            <person name="Davidsen T.M."/>
            <person name="Wayne K.J."/>
            <person name="Tettelin H."/>
            <person name="Glass J.I."/>
            <person name="Rusch D."/>
            <person name="Podicherti R."/>
            <person name="Tsui H.-C.T."/>
            <person name="Winkler M.E."/>
        </authorList>
    </citation>
    <scope>NUCLEOTIDE SEQUENCE</scope>
</reference>
<sequence length="97" mass="11809">MVQKKKKKEETPKMIVNDRRHWINEEDNEEIESVDASTLDERLPSYVEQLKKEVEEKDKRLREYIAAYKENSSQNDEVRQRLQRENETRLDQFKANL</sequence>
<accession>A0A382ZDD6</accession>
<dbReference type="AlphaFoldDB" id="A0A382ZDD6"/>
<gene>
    <name evidence="2" type="ORF">METZ01_LOCUS445969</name>
</gene>